<feature type="region of interest" description="Disordered" evidence="1">
    <location>
        <begin position="204"/>
        <end position="230"/>
    </location>
</feature>
<sequence length="230" mass="25978">MSTCFTAAKGPCACSVEQRGRQGFGNKTVECMVLLKVSYLLVESPLGNRPALPSFEVQVLLLQGLMLSQLLLFFLQLHAMFEYHLGRLVERRRRENTLTTHVPNCRILQSTYFLLQQEKTGMPPDPSMTDNVNCKTVLCMLMDITLMGLSPVLQIINSLVTLWHSLGELTSAERDPPAWSSSCRQQSWRVNLTSRCYSLTLSVHRPGHTDPREKPQDTSECHAKESSMLH</sequence>
<comment type="caution">
    <text evidence="2">The sequence shown here is derived from an EMBL/GenBank/DDBJ whole genome shotgun (WGS) entry which is preliminary data.</text>
</comment>
<evidence type="ECO:0000313" key="2">
    <source>
        <dbReference type="EMBL" id="MEQ2213454.1"/>
    </source>
</evidence>
<reference evidence="2 3" key="1">
    <citation type="submission" date="2021-06" db="EMBL/GenBank/DDBJ databases">
        <authorList>
            <person name="Palmer J.M."/>
        </authorList>
    </citation>
    <scope>NUCLEOTIDE SEQUENCE [LARGE SCALE GENOMIC DNA]</scope>
    <source>
        <strain evidence="2 3">XC_2019</strain>
        <tissue evidence="2">Muscle</tissue>
    </source>
</reference>
<dbReference type="Proteomes" id="UP001434883">
    <property type="component" value="Unassembled WGS sequence"/>
</dbReference>
<feature type="compositionally biased region" description="Basic and acidic residues" evidence="1">
    <location>
        <begin position="207"/>
        <end position="230"/>
    </location>
</feature>
<keyword evidence="3" id="KW-1185">Reference proteome</keyword>
<proteinExistence type="predicted"/>
<organism evidence="2 3">
    <name type="scientific">Xenoophorus captivus</name>
    <dbReference type="NCBI Taxonomy" id="1517983"/>
    <lineage>
        <taxon>Eukaryota</taxon>
        <taxon>Metazoa</taxon>
        <taxon>Chordata</taxon>
        <taxon>Craniata</taxon>
        <taxon>Vertebrata</taxon>
        <taxon>Euteleostomi</taxon>
        <taxon>Actinopterygii</taxon>
        <taxon>Neopterygii</taxon>
        <taxon>Teleostei</taxon>
        <taxon>Neoteleostei</taxon>
        <taxon>Acanthomorphata</taxon>
        <taxon>Ovalentaria</taxon>
        <taxon>Atherinomorphae</taxon>
        <taxon>Cyprinodontiformes</taxon>
        <taxon>Goodeidae</taxon>
        <taxon>Xenoophorus</taxon>
    </lineage>
</organism>
<accession>A0ABV0RYV4</accession>
<evidence type="ECO:0000313" key="3">
    <source>
        <dbReference type="Proteomes" id="UP001434883"/>
    </source>
</evidence>
<dbReference type="EMBL" id="JAHRIN010061971">
    <property type="protein sequence ID" value="MEQ2213454.1"/>
    <property type="molecule type" value="Genomic_DNA"/>
</dbReference>
<name>A0ABV0RYV4_9TELE</name>
<gene>
    <name evidence="2" type="ORF">XENOCAPTIV_015244</name>
</gene>
<evidence type="ECO:0000256" key="1">
    <source>
        <dbReference type="SAM" id="MobiDB-lite"/>
    </source>
</evidence>
<protein>
    <submittedName>
        <fullName evidence="2">Uncharacterized protein</fullName>
    </submittedName>
</protein>